<evidence type="ECO:0000256" key="2">
    <source>
        <dbReference type="ARBA" id="ARBA00022559"/>
    </source>
</evidence>
<dbReference type="GO" id="GO:0033554">
    <property type="term" value="P:cellular response to stress"/>
    <property type="evidence" value="ECO:0007669"/>
    <property type="project" value="TreeGrafter"/>
</dbReference>
<accession>A0A941AQ60</accession>
<name>A0A941AQ60_9BACI</name>
<evidence type="ECO:0000256" key="3">
    <source>
        <dbReference type="ARBA" id="ARBA00022862"/>
    </source>
</evidence>
<evidence type="ECO:0000256" key="6">
    <source>
        <dbReference type="ARBA" id="ARBA00023284"/>
    </source>
</evidence>
<evidence type="ECO:0000313" key="9">
    <source>
        <dbReference type="Proteomes" id="UP000678228"/>
    </source>
</evidence>
<dbReference type="InterPro" id="IPR050217">
    <property type="entry name" value="Peroxiredoxin"/>
</dbReference>
<proteinExistence type="inferred from homology"/>
<keyword evidence="4" id="KW-0560">Oxidoreductase</keyword>
<evidence type="ECO:0000256" key="4">
    <source>
        <dbReference type="ARBA" id="ARBA00023002"/>
    </source>
</evidence>
<comment type="caution">
    <text evidence="8">The sequence shown here is derived from an EMBL/GenBank/DDBJ whole genome shotgun (WGS) entry which is preliminary data.</text>
</comment>
<dbReference type="Pfam" id="PF00578">
    <property type="entry name" value="AhpC-TSA"/>
    <property type="match status" value="1"/>
</dbReference>
<dbReference type="GO" id="GO:0008379">
    <property type="term" value="F:thioredoxin peroxidase activity"/>
    <property type="evidence" value="ECO:0007669"/>
    <property type="project" value="TreeGrafter"/>
</dbReference>
<keyword evidence="9" id="KW-1185">Reference proteome</keyword>
<dbReference type="GO" id="GO:0006979">
    <property type="term" value="P:response to oxidative stress"/>
    <property type="evidence" value="ECO:0007669"/>
    <property type="project" value="TreeGrafter"/>
</dbReference>
<dbReference type="GO" id="GO:0045454">
    <property type="term" value="P:cell redox homeostasis"/>
    <property type="evidence" value="ECO:0007669"/>
    <property type="project" value="TreeGrafter"/>
</dbReference>
<dbReference type="PANTHER" id="PTHR10681">
    <property type="entry name" value="THIOREDOXIN PEROXIDASE"/>
    <property type="match status" value="1"/>
</dbReference>
<feature type="domain" description="Thioredoxin" evidence="7">
    <location>
        <begin position="1"/>
        <end position="109"/>
    </location>
</feature>
<dbReference type="InterPro" id="IPR013766">
    <property type="entry name" value="Thioredoxin_domain"/>
</dbReference>
<dbReference type="PANTHER" id="PTHR10681:SF121">
    <property type="entry name" value="ALKYL HYDROPEROXIDE REDUCTASE C"/>
    <property type="match status" value="1"/>
</dbReference>
<keyword evidence="6" id="KW-0676">Redox-active center</keyword>
<keyword evidence="3" id="KW-0049">Antioxidant</keyword>
<dbReference type="Proteomes" id="UP000678228">
    <property type="component" value="Unassembled WGS sequence"/>
</dbReference>
<sequence>MPSYEDDLPRFEDFDTQVLGISVDSVHSHDAWAKSVGGLSYPLCADFYPHGEVAQKFGVLRTNKDEPAYGASERALFIIDKEGIVQFIDVHPIERQPDNEELFDVLRKL</sequence>
<evidence type="ECO:0000256" key="5">
    <source>
        <dbReference type="ARBA" id="ARBA00023157"/>
    </source>
</evidence>
<dbReference type="EMBL" id="JAGKSQ010000002">
    <property type="protein sequence ID" value="MBP3950818.1"/>
    <property type="molecule type" value="Genomic_DNA"/>
</dbReference>
<protein>
    <submittedName>
        <fullName evidence="8">Redoxin domain-containing protein</fullName>
    </submittedName>
</protein>
<dbReference type="PROSITE" id="PS51352">
    <property type="entry name" value="THIOREDOXIN_2"/>
    <property type="match status" value="1"/>
</dbReference>
<dbReference type="AlphaFoldDB" id="A0A941AQ60"/>
<keyword evidence="5" id="KW-1015">Disulfide bond</keyword>
<dbReference type="GO" id="GO:0042744">
    <property type="term" value="P:hydrogen peroxide catabolic process"/>
    <property type="evidence" value="ECO:0007669"/>
    <property type="project" value="TreeGrafter"/>
</dbReference>
<dbReference type="InterPro" id="IPR036249">
    <property type="entry name" value="Thioredoxin-like_sf"/>
</dbReference>
<dbReference type="Gene3D" id="3.40.30.10">
    <property type="entry name" value="Glutaredoxin"/>
    <property type="match status" value="1"/>
</dbReference>
<dbReference type="InterPro" id="IPR000866">
    <property type="entry name" value="AhpC/TSA"/>
</dbReference>
<dbReference type="GO" id="GO:0005829">
    <property type="term" value="C:cytosol"/>
    <property type="evidence" value="ECO:0007669"/>
    <property type="project" value="TreeGrafter"/>
</dbReference>
<comment type="similarity">
    <text evidence="1">Belongs to the peroxiredoxin family. AhpC/Prx1 subfamily.</text>
</comment>
<gene>
    <name evidence="8" type="ORF">J7W16_06690</name>
</gene>
<evidence type="ECO:0000256" key="1">
    <source>
        <dbReference type="ARBA" id="ARBA00009796"/>
    </source>
</evidence>
<keyword evidence="2" id="KW-0575">Peroxidase</keyword>
<evidence type="ECO:0000313" key="8">
    <source>
        <dbReference type="EMBL" id="MBP3950818.1"/>
    </source>
</evidence>
<organism evidence="8 9">
    <name type="scientific">Halalkalibacter suaedae</name>
    <dbReference type="NCBI Taxonomy" id="2822140"/>
    <lineage>
        <taxon>Bacteria</taxon>
        <taxon>Bacillati</taxon>
        <taxon>Bacillota</taxon>
        <taxon>Bacilli</taxon>
        <taxon>Bacillales</taxon>
        <taxon>Bacillaceae</taxon>
        <taxon>Halalkalibacter</taxon>
    </lineage>
</organism>
<evidence type="ECO:0000259" key="7">
    <source>
        <dbReference type="PROSITE" id="PS51352"/>
    </source>
</evidence>
<dbReference type="SUPFAM" id="SSF52833">
    <property type="entry name" value="Thioredoxin-like"/>
    <property type="match status" value="1"/>
</dbReference>
<reference evidence="8" key="1">
    <citation type="submission" date="2021-03" db="EMBL/GenBank/DDBJ databases">
        <title>Bacillus suaedae sp. nov., isolated from Suaeda aralocaspica.</title>
        <authorList>
            <person name="Lei R.F.R."/>
        </authorList>
    </citation>
    <scope>NUCLEOTIDE SEQUENCE</scope>
    <source>
        <strain evidence="8">YZJH907-2</strain>
    </source>
</reference>